<keyword evidence="3" id="KW-1185">Reference proteome</keyword>
<sequence>MYAPEGQSSEPSSSDRVLRSSKLKEPPLPTAQQFFYALKKEIVNTVGPCYIERVGITPEVGSLVACSLSDDKDVERESVRISYNPLNQTFSVKMPTHTHNAVNHWGSHELFCAGLTGFFTLVDVQEISMSSTCRFNSFPTPWQNVYKSPDLVFVYGPTQLPTVVFEVGYSQTWPSLLKDKDLWFQCAANVNVIVLLKWNLRKRKRVAGYIEVFRRFGPSIPRIQIFPVPPAPAAAPQTFTFYRHEFYPVGTTLPTGRNPNDQWHWSIATLRTKATETMAADGLVPA</sequence>
<dbReference type="OMA" id="VILIKWD"/>
<organism evidence="2 3">
    <name type="scientific">Aspergillus parasiticus</name>
    <dbReference type="NCBI Taxonomy" id="5067"/>
    <lineage>
        <taxon>Eukaryota</taxon>
        <taxon>Fungi</taxon>
        <taxon>Dikarya</taxon>
        <taxon>Ascomycota</taxon>
        <taxon>Pezizomycotina</taxon>
        <taxon>Eurotiomycetes</taxon>
        <taxon>Eurotiomycetidae</taxon>
        <taxon>Eurotiales</taxon>
        <taxon>Aspergillaceae</taxon>
        <taxon>Aspergillus</taxon>
        <taxon>Aspergillus subgen. Circumdati</taxon>
    </lineage>
</organism>
<evidence type="ECO:0000313" key="3">
    <source>
        <dbReference type="Proteomes" id="UP000326532"/>
    </source>
</evidence>
<feature type="region of interest" description="Disordered" evidence="1">
    <location>
        <begin position="1"/>
        <end position="21"/>
    </location>
</feature>
<gene>
    <name evidence="2" type="ORF">BDV34DRAFT_222700</name>
</gene>
<protein>
    <submittedName>
        <fullName evidence="2">Uncharacterized protein</fullName>
    </submittedName>
</protein>
<evidence type="ECO:0000313" key="2">
    <source>
        <dbReference type="EMBL" id="KAB8208231.1"/>
    </source>
</evidence>
<feature type="compositionally biased region" description="Polar residues" evidence="1">
    <location>
        <begin position="1"/>
        <end position="15"/>
    </location>
</feature>
<name>A0A5N6DSR3_ASPPA</name>
<dbReference type="Proteomes" id="UP000326532">
    <property type="component" value="Unassembled WGS sequence"/>
</dbReference>
<reference evidence="2 3" key="1">
    <citation type="submission" date="2019-04" db="EMBL/GenBank/DDBJ databases">
        <title>Fungal friends and foes A comparative genomics study of 23 Aspergillus species from section Flavi.</title>
        <authorList>
            <consortium name="DOE Joint Genome Institute"/>
            <person name="Kjaerbolling I."/>
            <person name="Vesth T.C."/>
            <person name="Frisvad J.C."/>
            <person name="Nybo J.L."/>
            <person name="Theobald S."/>
            <person name="Kildgaard S."/>
            <person name="Petersen T.I."/>
            <person name="Kuo A."/>
            <person name="Sato A."/>
            <person name="Lyhne E.K."/>
            <person name="Kogle M.E."/>
            <person name="Wiebenga A."/>
            <person name="Kun R.S."/>
            <person name="Lubbers R.J."/>
            <person name="Makela M.R."/>
            <person name="Barry K."/>
            <person name="Chovatia M."/>
            <person name="Clum A."/>
            <person name="Daum C."/>
            <person name="Haridas S."/>
            <person name="He G."/>
            <person name="LaButti K."/>
            <person name="Lipzen A."/>
            <person name="Mondo S."/>
            <person name="Pangilinan J."/>
            <person name="Riley R."/>
            <person name="Salamov A."/>
            <person name="Simmons B.A."/>
            <person name="Magnuson J.K."/>
            <person name="Henrissat B."/>
            <person name="Mortensen U.H."/>
            <person name="Larsen T.O."/>
            <person name="De vries R.P."/>
            <person name="Grigoriev I.V."/>
            <person name="Machida M."/>
            <person name="Baker S.E."/>
            <person name="Andersen M.R."/>
        </authorList>
    </citation>
    <scope>NUCLEOTIDE SEQUENCE [LARGE SCALE GENOMIC DNA]</scope>
    <source>
        <strain evidence="2 3">CBS 117618</strain>
    </source>
</reference>
<dbReference type="AlphaFoldDB" id="A0A5N6DSR3"/>
<dbReference type="VEuPathDB" id="FungiDB:BDV34DRAFT_222700"/>
<proteinExistence type="predicted"/>
<dbReference type="EMBL" id="ML734952">
    <property type="protein sequence ID" value="KAB8208231.1"/>
    <property type="molecule type" value="Genomic_DNA"/>
</dbReference>
<accession>A0A5N6DSR3</accession>
<evidence type="ECO:0000256" key="1">
    <source>
        <dbReference type="SAM" id="MobiDB-lite"/>
    </source>
</evidence>